<dbReference type="InterPro" id="IPR038766">
    <property type="entry name" value="Membrane_comp_ABC_pdt"/>
</dbReference>
<keyword evidence="9" id="KW-1185">Reference proteome</keyword>
<feature type="transmembrane region" description="Helical" evidence="6">
    <location>
        <begin position="344"/>
        <end position="369"/>
    </location>
</feature>
<feature type="transmembrane region" description="Helical" evidence="6">
    <location>
        <begin position="645"/>
        <end position="669"/>
    </location>
</feature>
<proteinExistence type="predicted"/>
<keyword evidence="4 6" id="KW-1133">Transmembrane helix</keyword>
<dbReference type="EMBL" id="JOTP01000018">
    <property type="protein sequence ID" value="KEP25671.1"/>
    <property type="molecule type" value="Genomic_DNA"/>
</dbReference>
<dbReference type="OrthoDB" id="9766372at2"/>
<evidence type="ECO:0000256" key="4">
    <source>
        <dbReference type="ARBA" id="ARBA00022989"/>
    </source>
</evidence>
<dbReference type="AlphaFoldDB" id="A0A081L8U5"/>
<dbReference type="RefSeq" id="WP_034323347.1">
    <property type="nucleotide sequence ID" value="NZ_JOTP01000018.1"/>
</dbReference>
<evidence type="ECO:0000256" key="2">
    <source>
        <dbReference type="ARBA" id="ARBA00022475"/>
    </source>
</evidence>
<dbReference type="eggNOG" id="COG0577">
    <property type="taxonomic scope" value="Bacteria"/>
</dbReference>
<evidence type="ECO:0000256" key="5">
    <source>
        <dbReference type="ARBA" id="ARBA00023136"/>
    </source>
</evidence>
<keyword evidence="8" id="KW-0547">Nucleotide-binding</keyword>
<dbReference type="PANTHER" id="PTHR30287:SF2">
    <property type="entry name" value="BLL1001 PROTEIN"/>
    <property type="match status" value="1"/>
</dbReference>
<organism evidence="8 9">
    <name type="scientific">Bacillus zhangzhouensis</name>
    <dbReference type="NCBI Taxonomy" id="1178540"/>
    <lineage>
        <taxon>Bacteria</taxon>
        <taxon>Bacillati</taxon>
        <taxon>Bacillota</taxon>
        <taxon>Bacilli</taxon>
        <taxon>Bacillales</taxon>
        <taxon>Bacillaceae</taxon>
        <taxon>Bacillus</taxon>
    </lineage>
</organism>
<dbReference type="InterPro" id="IPR003838">
    <property type="entry name" value="ABC3_permease_C"/>
</dbReference>
<keyword evidence="5 6" id="KW-0472">Membrane</keyword>
<feature type="transmembrane region" description="Helical" evidence="6">
    <location>
        <begin position="252"/>
        <end position="272"/>
    </location>
</feature>
<keyword evidence="2" id="KW-1003">Cell membrane</keyword>
<sequence>MRLTFIKKDLTRHRLISIGLTLCIMMTSFLATNAAQMTVQLNGSISDLLQSAKAPDFVQMHDGSLDEQAIETFSSKQPLIKAHQIVPMIPIEHTSIKFGHEPAKAGVMDHLFVKQNRYFDFLLNERNEKLTVNKGEVAVPIYFQQKYHLKIGETIMIEKGSHQFSFQIKAFLRDAQMNPSLVSSKRFLLHDEDWDALNHEFQKKEYLIEFLLHDAAQADAFQSLYQSSQLPQQGPAVTLPLLRMLNALTDGMVIAILLLVCFLLISISLLSLRLAMTAAIEEDEREIGILKVLGIPLSKIKQLYVGKYAVLACAGCIAGYVLTLICGDMFTANIQRYMGNYSSFAQWLIPLFVSILTAMIVISCSYAVLRKFGQISAAQALQDGVTSPNHKKQIPMHLKRNRFLPINIWFGLKDLISRMKLYTTIACIIAICTFLMLMPIQLWHTLQSPDFITYLGSGKSDLRIDIRQGHDLEKSTNKIESTIHEDLDIQSSAVYETTSLQSKTKENTLETIYLETGDLSAFPLTYLQGRQPLKDEEIALSVLSADSLQKKVGERITLVTNGHEIQRMVTGIYQDVTNGGKTAKALSQPFPQSALWKTIQIQLKQGIDIAEKKAAFETSMSPAKVTDMKEYVHQTIGSTASLVKLIALFSTIAAFGTASLMLTMFLHMLKAKDASRNHMLRTIGYSIKDLTSQYLTSFIVVLSFGTFIGTIAVHTIGPALMSVGGASLGASSLQWLAPQWVSVMYPIWLFIVSLAVTSWLLKSFFSSKTSRHTLS</sequence>
<dbReference type="Proteomes" id="UP000028091">
    <property type="component" value="Unassembled WGS sequence"/>
</dbReference>
<evidence type="ECO:0000313" key="8">
    <source>
        <dbReference type="EMBL" id="KEP25671.1"/>
    </source>
</evidence>
<feature type="transmembrane region" description="Helical" evidence="6">
    <location>
        <begin position="740"/>
        <end position="761"/>
    </location>
</feature>
<protein>
    <submittedName>
        <fullName evidence="8">ABC transporter ATP-binding protein</fullName>
    </submittedName>
</protein>
<evidence type="ECO:0000259" key="7">
    <source>
        <dbReference type="Pfam" id="PF02687"/>
    </source>
</evidence>
<keyword evidence="3 6" id="KW-0812">Transmembrane</keyword>
<evidence type="ECO:0000313" key="9">
    <source>
        <dbReference type="Proteomes" id="UP000028091"/>
    </source>
</evidence>
<dbReference type="GO" id="GO:0005886">
    <property type="term" value="C:plasma membrane"/>
    <property type="evidence" value="ECO:0007669"/>
    <property type="project" value="UniProtKB-SubCell"/>
</dbReference>
<dbReference type="Pfam" id="PF02687">
    <property type="entry name" value="FtsX"/>
    <property type="match status" value="1"/>
</dbReference>
<comment type="subcellular location">
    <subcellularLocation>
        <location evidence="1">Cell membrane</location>
        <topology evidence="1">Multi-pass membrane protein</topology>
    </subcellularLocation>
</comment>
<feature type="transmembrane region" description="Helical" evidence="6">
    <location>
        <begin position="308"/>
        <end position="332"/>
    </location>
</feature>
<gene>
    <name evidence="8" type="ORF">BA70_06205</name>
</gene>
<comment type="caution">
    <text evidence="8">The sequence shown here is derived from an EMBL/GenBank/DDBJ whole genome shotgun (WGS) entry which is preliminary data.</text>
</comment>
<evidence type="ECO:0000256" key="1">
    <source>
        <dbReference type="ARBA" id="ARBA00004651"/>
    </source>
</evidence>
<evidence type="ECO:0000256" key="3">
    <source>
        <dbReference type="ARBA" id="ARBA00022692"/>
    </source>
</evidence>
<keyword evidence="8" id="KW-0067">ATP-binding</keyword>
<dbReference type="PANTHER" id="PTHR30287">
    <property type="entry name" value="MEMBRANE COMPONENT OF PREDICTED ABC SUPERFAMILY METABOLITE UPTAKE TRANSPORTER"/>
    <property type="match status" value="1"/>
</dbReference>
<accession>A0A081L8U5</accession>
<dbReference type="GO" id="GO:0005524">
    <property type="term" value="F:ATP binding"/>
    <property type="evidence" value="ECO:0007669"/>
    <property type="project" value="UniProtKB-KW"/>
</dbReference>
<name>A0A081L8U5_9BACI</name>
<reference evidence="8 9" key="1">
    <citation type="submission" date="2012-09" db="EMBL/GenBank/DDBJ databases">
        <title>Genome Sequence of Bacillus sp. DW5-4.</title>
        <authorList>
            <person name="Lai Q."/>
            <person name="Liu Y."/>
            <person name="Shao Z."/>
        </authorList>
    </citation>
    <scope>NUCLEOTIDE SEQUENCE [LARGE SCALE GENOMIC DNA]</scope>
    <source>
        <strain evidence="8 9">DW5-4</strain>
    </source>
</reference>
<feature type="transmembrane region" description="Helical" evidence="6">
    <location>
        <begin position="694"/>
        <end position="720"/>
    </location>
</feature>
<evidence type="ECO:0000256" key="6">
    <source>
        <dbReference type="SAM" id="Phobius"/>
    </source>
</evidence>
<feature type="transmembrane region" description="Helical" evidence="6">
    <location>
        <begin position="421"/>
        <end position="443"/>
    </location>
</feature>
<feature type="domain" description="ABC3 transporter permease C-terminal" evidence="7">
    <location>
        <begin position="260"/>
        <end position="372"/>
    </location>
</feature>